<dbReference type="SUPFAM" id="SSF52058">
    <property type="entry name" value="L domain-like"/>
    <property type="match status" value="1"/>
</dbReference>
<dbReference type="InterPro" id="IPR036388">
    <property type="entry name" value="WH-like_DNA-bd_sf"/>
</dbReference>
<feature type="domain" description="Disease resistance protein winged helix" evidence="3">
    <location>
        <begin position="2"/>
        <end position="58"/>
    </location>
</feature>
<accession>A0A4Y1RNG0</accession>
<feature type="domain" description="Disease resistance R13L4/SHOC-2-like LRR" evidence="4">
    <location>
        <begin position="113"/>
        <end position="248"/>
    </location>
</feature>
<keyword evidence="1" id="KW-0677">Repeat</keyword>
<name>A0A4Y1RNG0_PRUDU</name>
<protein>
    <submittedName>
        <fullName evidence="5">Disease resistance protein CC-NBS-LRR class family</fullName>
    </submittedName>
</protein>
<gene>
    <name evidence="5" type="ORF">Prudu_016804</name>
</gene>
<sequence>MRLWVAEGFLPQQGEDTAEGVAENCLNELINRCMIQVGTLTSLGRVKTISIHDLLRDFSLSVSRDENFLGIYTGGEVESSVSPSTKSRRIALHSNPTQHGFLHSPFLNPYAPHLRSLHFFNDFQHPNYYFIKKDFKLLKVLDLKHTIGSTHTPSAIGILIQLRYLGVSQILKNCYIPPSIGNLKNLETLDLGSSYSPIPNVIWKMKRLRHLLLCDKSKPNCVNLRLDNLSHLQTLKTIRAGNRKIITRKGKLGDFNPKENVLPAIIVAGGDEQ</sequence>
<dbReference type="InterPro" id="IPR058922">
    <property type="entry name" value="WHD_DRP"/>
</dbReference>
<dbReference type="InterPro" id="IPR044974">
    <property type="entry name" value="Disease_R_plants"/>
</dbReference>
<evidence type="ECO:0000256" key="1">
    <source>
        <dbReference type="ARBA" id="ARBA00022737"/>
    </source>
</evidence>
<dbReference type="PANTHER" id="PTHR23155:SF1193">
    <property type="entry name" value="DISEASE RESISTANCE PROTEIN RPP13-RELATED"/>
    <property type="match status" value="1"/>
</dbReference>
<keyword evidence="2" id="KW-0611">Plant defense</keyword>
<dbReference type="GO" id="GO:0098542">
    <property type="term" value="P:defense response to other organism"/>
    <property type="evidence" value="ECO:0007669"/>
    <property type="project" value="TreeGrafter"/>
</dbReference>
<dbReference type="Pfam" id="PF23559">
    <property type="entry name" value="WHD_DRP"/>
    <property type="match status" value="1"/>
</dbReference>
<dbReference type="InterPro" id="IPR055414">
    <property type="entry name" value="LRR_R13L4/SHOC2-like"/>
</dbReference>
<dbReference type="EMBL" id="AP019302">
    <property type="protein sequence ID" value="BBH05426.1"/>
    <property type="molecule type" value="Genomic_DNA"/>
</dbReference>
<dbReference type="Pfam" id="PF23598">
    <property type="entry name" value="LRR_14"/>
    <property type="match status" value="1"/>
</dbReference>
<dbReference type="InterPro" id="IPR032675">
    <property type="entry name" value="LRR_dom_sf"/>
</dbReference>
<dbReference type="AlphaFoldDB" id="A0A4Y1RNG0"/>
<organism evidence="5">
    <name type="scientific">Prunus dulcis</name>
    <name type="common">Almond</name>
    <name type="synonym">Amygdalus dulcis</name>
    <dbReference type="NCBI Taxonomy" id="3755"/>
    <lineage>
        <taxon>Eukaryota</taxon>
        <taxon>Viridiplantae</taxon>
        <taxon>Streptophyta</taxon>
        <taxon>Embryophyta</taxon>
        <taxon>Tracheophyta</taxon>
        <taxon>Spermatophyta</taxon>
        <taxon>Magnoliopsida</taxon>
        <taxon>eudicotyledons</taxon>
        <taxon>Gunneridae</taxon>
        <taxon>Pentapetalae</taxon>
        <taxon>rosids</taxon>
        <taxon>fabids</taxon>
        <taxon>Rosales</taxon>
        <taxon>Rosaceae</taxon>
        <taxon>Amygdaloideae</taxon>
        <taxon>Amygdaleae</taxon>
        <taxon>Prunus</taxon>
    </lineage>
</organism>
<evidence type="ECO:0000259" key="3">
    <source>
        <dbReference type="Pfam" id="PF23559"/>
    </source>
</evidence>
<dbReference type="Gene3D" id="3.80.10.10">
    <property type="entry name" value="Ribonuclease Inhibitor"/>
    <property type="match status" value="1"/>
</dbReference>
<evidence type="ECO:0000256" key="2">
    <source>
        <dbReference type="ARBA" id="ARBA00022821"/>
    </source>
</evidence>
<evidence type="ECO:0000313" key="5">
    <source>
        <dbReference type="EMBL" id="BBH05426.1"/>
    </source>
</evidence>
<dbReference type="PANTHER" id="PTHR23155">
    <property type="entry name" value="DISEASE RESISTANCE PROTEIN RP"/>
    <property type="match status" value="1"/>
</dbReference>
<proteinExistence type="predicted"/>
<reference evidence="5" key="1">
    <citation type="journal article" date="2019" name="Science">
        <title>Mutation of a bHLH transcription factor allowed almond domestication.</title>
        <authorList>
            <person name="Sanchez-Perez R."/>
            <person name="Pavan S."/>
            <person name="Mazzeo R."/>
            <person name="Moldovan C."/>
            <person name="Aiese Cigliano R."/>
            <person name="Del Cueto J."/>
            <person name="Ricciardi F."/>
            <person name="Lotti C."/>
            <person name="Ricciardi L."/>
            <person name="Dicenta F."/>
            <person name="Lopez-Marques R.L."/>
            <person name="Lindberg Moller B."/>
        </authorList>
    </citation>
    <scope>NUCLEOTIDE SEQUENCE</scope>
</reference>
<dbReference type="Gene3D" id="1.10.10.10">
    <property type="entry name" value="Winged helix-like DNA-binding domain superfamily/Winged helix DNA-binding domain"/>
    <property type="match status" value="1"/>
</dbReference>
<evidence type="ECO:0000259" key="4">
    <source>
        <dbReference type="Pfam" id="PF23598"/>
    </source>
</evidence>